<dbReference type="EMBL" id="WDBI01000045">
    <property type="protein sequence ID" value="KAB6522825.1"/>
    <property type="molecule type" value="Genomic_DNA"/>
</dbReference>
<evidence type="ECO:0000313" key="1">
    <source>
        <dbReference type="EMBL" id="KAB6522825.1"/>
    </source>
</evidence>
<dbReference type="Proteomes" id="UP000285469">
    <property type="component" value="Unassembled WGS sequence"/>
</dbReference>
<dbReference type="EMBL" id="QRKA01000005">
    <property type="protein sequence ID" value="RHH81864.1"/>
    <property type="molecule type" value="Genomic_DNA"/>
</dbReference>
<accession>A0A413XN25</accession>
<evidence type="ECO:0000313" key="6">
    <source>
        <dbReference type="Proteomes" id="UP000469427"/>
    </source>
</evidence>
<protein>
    <submittedName>
        <fullName evidence="2">Uncharacterized protein</fullName>
    </submittedName>
</protein>
<proteinExistence type="predicted"/>
<gene>
    <name evidence="3" type="ORF">DW193_04920</name>
    <name evidence="2" type="ORF">DWV70_17070</name>
    <name evidence="1" type="ORF">GAY98_20375</name>
</gene>
<evidence type="ECO:0000313" key="4">
    <source>
        <dbReference type="Proteomes" id="UP000283713"/>
    </source>
</evidence>
<organism evidence="2 5">
    <name type="scientific">Phocaeicola vulgatus</name>
    <name type="common">Bacteroides vulgatus</name>
    <dbReference type="NCBI Taxonomy" id="821"/>
    <lineage>
        <taxon>Bacteria</taxon>
        <taxon>Pseudomonadati</taxon>
        <taxon>Bacteroidota</taxon>
        <taxon>Bacteroidia</taxon>
        <taxon>Bacteroidales</taxon>
        <taxon>Bacteroidaceae</taxon>
        <taxon>Phocaeicola</taxon>
    </lineage>
</organism>
<dbReference type="EMBL" id="QSAI01000036">
    <property type="protein sequence ID" value="RGW45751.1"/>
    <property type="molecule type" value="Genomic_DNA"/>
</dbReference>
<name>A0A413XN25_PHOVU</name>
<comment type="caution">
    <text evidence="2">The sequence shown here is derived from an EMBL/GenBank/DDBJ whole genome shotgun (WGS) entry which is preliminary data.</text>
</comment>
<reference evidence="1 6" key="2">
    <citation type="journal article" date="2019" name="Nat. Med.">
        <title>A library of human gut bacterial isolates paired with longitudinal multiomics data enables mechanistic microbiome research.</title>
        <authorList>
            <person name="Poyet M."/>
            <person name="Groussin M."/>
            <person name="Gibbons S.M."/>
            <person name="Avila-Pacheco J."/>
            <person name="Jiang X."/>
            <person name="Kearney S.M."/>
            <person name="Perrotta A.R."/>
            <person name="Berdy B."/>
            <person name="Zhao S."/>
            <person name="Lieberman T.D."/>
            <person name="Swanson P.K."/>
            <person name="Smith M."/>
            <person name="Roesemann S."/>
            <person name="Alexander J.E."/>
            <person name="Rich S.A."/>
            <person name="Livny J."/>
            <person name="Vlamakis H."/>
            <person name="Clish C."/>
            <person name="Bullock K."/>
            <person name="Deik A."/>
            <person name="Scott J."/>
            <person name="Pierce K.A."/>
            <person name="Xavier R.J."/>
            <person name="Alm E.J."/>
        </authorList>
    </citation>
    <scope>NUCLEOTIDE SEQUENCE [LARGE SCALE GENOMIC DNA]</scope>
    <source>
        <strain evidence="1 6">BIOML-A122</strain>
    </source>
</reference>
<dbReference type="Proteomes" id="UP000469427">
    <property type="component" value="Unassembled WGS sequence"/>
</dbReference>
<evidence type="ECO:0000313" key="2">
    <source>
        <dbReference type="EMBL" id="RGW45751.1"/>
    </source>
</evidence>
<evidence type="ECO:0000313" key="5">
    <source>
        <dbReference type="Proteomes" id="UP000285469"/>
    </source>
</evidence>
<sequence>MAHGTFLEEEIKSGKEILYLLSYFCRMTDKVPTPKVFCGRHNQITRTQMSITVSLIEEKPLDAFAIGLRGFWGGYKPLFVE</sequence>
<dbReference type="AlphaFoldDB" id="A0A413XN25"/>
<dbReference type="Proteomes" id="UP000283713">
    <property type="component" value="Unassembled WGS sequence"/>
</dbReference>
<evidence type="ECO:0000313" key="3">
    <source>
        <dbReference type="EMBL" id="RHH81864.1"/>
    </source>
</evidence>
<reference evidence="4 5" key="1">
    <citation type="submission" date="2018-08" db="EMBL/GenBank/DDBJ databases">
        <title>A genome reference for cultivated species of the human gut microbiota.</title>
        <authorList>
            <person name="Zou Y."/>
            <person name="Xue W."/>
            <person name="Luo G."/>
        </authorList>
    </citation>
    <scope>NUCLEOTIDE SEQUENCE [LARGE SCALE GENOMIC DNA]</scope>
    <source>
        <strain evidence="2 5">AF12-25</strain>
        <strain evidence="3 4">AM16-6</strain>
    </source>
</reference>